<dbReference type="GO" id="GO:0006313">
    <property type="term" value="P:DNA transposition"/>
    <property type="evidence" value="ECO:0007669"/>
    <property type="project" value="InterPro"/>
</dbReference>
<dbReference type="EMBL" id="PGTN01000175">
    <property type="protein sequence ID" value="PJF46493.1"/>
    <property type="molecule type" value="Genomic_DNA"/>
</dbReference>
<dbReference type="InterPro" id="IPR002686">
    <property type="entry name" value="Transposase_17"/>
</dbReference>
<dbReference type="SMART" id="SM01321">
    <property type="entry name" value="Y1_Tnp"/>
    <property type="match status" value="1"/>
</dbReference>
<evidence type="ECO:0000256" key="1">
    <source>
        <dbReference type="SAM" id="MobiDB-lite"/>
    </source>
</evidence>
<evidence type="ECO:0000313" key="3">
    <source>
        <dbReference type="EMBL" id="PJF46493.1"/>
    </source>
</evidence>
<dbReference type="AlphaFoldDB" id="A0A2M8Q9K9"/>
<evidence type="ECO:0000259" key="2">
    <source>
        <dbReference type="SMART" id="SM01321"/>
    </source>
</evidence>
<feature type="domain" description="Transposase IS200-like" evidence="2">
    <location>
        <begin position="12"/>
        <end position="190"/>
    </location>
</feature>
<comment type="caution">
    <text evidence="3">The sequence shown here is derived from an EMBL/GenBank/DDBJ whole genome shotgun (WGS) entry which is preliminary data.</text>
</comment>
<dbReference type="SUPFAM" id="SSF143422">
    <property type="entry name" value="Transposase IS200-like"/>
    <property type="match status" value="1"/>
</dbReference>
<dbReference type="GO" id="GO:0004803">
    <property type="term" value="F:transposase activity"/>
    <property type="evidence" value="ECO:0007669"/>
    <property type="project" value="InterPro"/>
</dbReference>
<dbReference type="InterPro" id="IPR036515">
    <property type="entry name" value="Transposase_17_sf"/>
</dbReference>
<gene>
    <name evidence="3" type="ORF">CUN48_13520</name>
</gene>
<sequence>MTRPRSELVSLTDTPWYHVVSRCVRRAFLCGEDHHSGRNYDHRRGWIEARIRQLAAVFTLDIAAYAVMSNHYHIVLRIDAERAARLSDDEVLERWSQLFTGPLLIQRYREPTLRATMGAAEIAKVQELIATYRARLADLSWFMRVLNEGIARQANQEDGVKGRFWEGRFKSQALLDDQALLAAMVYVDLNPIRAGVAETPETSDYTSIQARLTPEAAEARITATVEAMTRQAHDPPARPEAAAEAPNETGRATLKPAPLMPFDATAREAFAIPYAFEDYVELVETLGRCLHPAKRGRIPERTPRLIERLGMDVEAFIAFGSHFLQEFGTFIGHPAKLVELAAHRQAKFLRGMAAARKLFEPRRAA</sequence>
<evidence type="ECO:0000313" key="4">
    <source>
        <dbReference type="Proteomes" id="UP000230790"/>
    </source>
</evidence>
<dbReference type="Proteomes" id="UP000230790">
    <property type="component" value="Unassembled WGS sequence"/>
</dbReference>
<dbReference type="PANTHER" id="PTHR34322">
    <property type="entry name" value="TRANSPOSASE, Y1_TNP DOMAIN-CONTAINING"/>
    <property type="match status" value="1"/>
</dbReference>
<proteinExistence type="predicted"/>
<name>A0A2M8Q9K9_9CHLR</name>
<protein>
    <submittedName>
        <fullName evidence="3">Transposase</fullName>
    </submittedName>
</protein>
<feature type="region of interest" description="Disordered" evidence="1">
    <location>
        <begin position="231"/>
        <end position="256"/>
    </location>
</feature>
<dbReference type="PANTHER" id="PTHR34322:SF2">
    <property type="entry name" value="TRANSPOSASE IS200-LIKE DOMAIN-CONTAINING PROTEIN"/>
    <property type="match status" value="1"/>
</dbReference>
<organism evidence="3 4">
    <name type="scientific">Candidatus Thermofonsia Clade 3 bacterium</name>
    <dbReference type="NCBI Taxonomy" id="2364212"/>
    <lineage>
        <taxon>Bacteria</taxon>
        <taxon>Bacillati</taxon>
        <taxon>Chloroflexota</taxon>
        <taxon>Candidatus Thermofontia</taxon>
        <taxon>Candidatus Thermofonsia Clade 3</taxon>
    </lineage>
</organism>
<dbReference type="GO" id="GO:0003677">
    <property type="term" value="F:DNA binding"/>
    <property type="evidence" value="ECO:0007669"/>
    <property type="project" value="InterPro"/>
</dbReference>
<accession>A0A2M8Q9K9</accession>
<dbReference type="Gene3D" id="3.30.70.1290">
    <property type="entry name" value="Transposase IS200-like"/>
    <property type="match status" value="1"/>
</dbReference>
<reference evidence="3 4" key="1">
    <citation type="submission" date="2017-11" db="EMBL/GenBank/DDBJ databases">
        <title>Evolution of Phototrophy in the Chloroflexi Phylum Driven by Horizontal Gene Transfer.</title>
        <authorList>
            <person name="Ward L.M."/>
            <person name="Hemp J."/>
            <person name="Shih P.M."/>
            <person name="Mcglynn S.E."/>
            <person name="Fischer W."/>
        </authorList>
    </citation>
    <scope>NUCLEOTIDE SEQUENCE [LARGE SCALE GENOMIC DNA]</scope>
    <source>
        <strain evidence="3">JP3_7</strain>
    </source>
</reference>